<evidence type="ECO:0000259" key="4">
    <source>
        <dbReference type="Pfam" id="PF25973"/>
    </source>
</evidence>
<dbReference type="Gene3D" id="2.40.420.20">
    <property type="match status" value="1"/>
</dbReference>
<dbReference type="OrthoDB" id="9806939at2"/>
<dbReference type="NCBIfam" id="TIGR01730">
    <property type="entry name" value="RND_mfp"/>
    <property type="match status" value="1"/>
</dbReference>
<dbReference type="InterPro" id="IPR058647">
    <property type="entry name" value="BSH_CzcB-like"/>
</dbReference>
<gene>
    <name evidence="5" type="ORF">HYN04_03185</name>
</gene>
<dbReference type="GO" id="GO:0015562">
    <property type="term" value="F:efflux transmembrane transporter activity"/>
    <property type="evidence" value="ECO:0007669"/>
    <property type="project" value="TreeGrafter"/>
</dbReference>
<comment type="similarity">
    <text evidence="1">Belongs to the membrane fusion protein (MFP) (TC 8.A.1) family.</text>
</comment>
<dbReference type="Gene3D" id="2.40.30.170">
    <property type="match status" value="1"/>
</dbReference>
<dbReference type="Gene3D" id="2.40.50.100">
    <property type="match status" value="1"/>
</dbReference>
<dbReference type="RefSeq" id="WP_110449419.1">
    <property type="nucleotide sequence ID" value="NZ_CP029479.1"/>
</dbReference>
<accession>A0A2Z3HU42</accession>
<sequence>MSIVSSGLSSGAPRALALLGLLALAACGGRDPVAAPQPPSVETAAAASDLAGGGLTVTGTLERQREMNLSFRVGGVMTALSVDVGDAVAAGQVLARIDPSAVNARVTQSESELERARRDLRRDEALFAQGYVSNQRVEDRRSALKAAQAAYDAAAFDGRWSRLVAPAGGVVLERAAQVGEVVQPGQTVVRLADLASPLVLRAGVADRDIPRIAPGQPVTATVDSLPGEVLSGRVVRVGQGADPRTGAIPVEVELPGRRDLRSGLTAKVTFPAVATGDSSVRVPAEALLEANGDKAHVFRLKGDRAVRTPVVFLGFEGDDARVRGLAPGERVITAGGGFISDGERVRVADPRALAGAVR</sequence>
<feature type="domain" description="CzcB-like barrel-sandwich hybrid" evidence="4">
    <location>
        <begin position="69"/>
        <end position="193"/>
    </location>
</feature>
<name>A0A2Z3HU42_9CAUL</name>
<keyword evidence="2" id="KW-0732">Signal</keyword>
<dbReference type="PANTHER" id="PTHR30469">
    <property type="entry name" value="MULTIDRUG RESISTANCE PROTEIN MDTA"/>
    <property type="match status" value="1"/>
</dbReference>
<organism evidence="5 6">
    <name type="scientific">Phenylobacterium parvum</name>
    <dbReference type="NCBI Taxonomy" id="2201350"/>
    <lineage>
        <taxon>Bacteria</taxon>
        <taxon>Pseudomonadati</taxon>
        <taxon>Pseudomonadota</taxon>
        <taxon>Alphaproteobacteria</taxon>
        <taxon>Caulobacterales</taxon>
        <taxon>Caulobacteraceae</taxon>
        <taxon>Phenylobacterium</taxon>
    </lineage>
</organism>
<feature type="signal peptide" evidence="2">
    <location>
        <begin position="1"/>
        <end position="25"/>
    </location>
</feature>
<dbReference type="KEGG" id="phb:HYN04_03185"/>
<dbReference type="Gene3D" id="1.10.287.470">
    <property type="entry name" value="Helix hairpin bin"/>
    <property type="match status" value="1"/>
</dbReference>
<evidence type="ECO:0000256" key="1">
    <source>
        <dbReference type="ARBA" id="ARBA00009477"/>
    </source>
</evidence>
<feature type="domain" description="CusB-like beta-barrel" evidence="3">
    <location>
        <begin position="201"/>
        <end position="270"/>
    </location>
</feature>
<dbReference type="EMBL" id="CP029479">
    <property type="protein sequence ID" value="AWM76850.1"/>
    <property type="molecule type" value="Genomic_DNA"/>
</dbReference>
<evidence type="ECO:0000259" key="3">
    <source>
        <dbReference type="Pfam" id="PF25954"/>
    </source>
</evidence>
<dbReference type="Pfam" id="PF25954">
    <property type="entry name" value="Beta-barrel_RND_2"/>
    <property type="match status" value="1"/>
</dbReference>
<dbReference type="InterPro" id="IPR006143">
    <property type="entry name" value="RND_pump_MFP"/>
</dbReference>
<reference evidence="6" key="1">
    <citation type="submission" date="2018-05" db="EMBL/GenBank/DDBJ databases">
        <title>Genome sequencing of Phenylobacterium sp. HYN0004.</title>
        <authorList>
            <person name="Yi H."/>
            <person name="Baek C."/>
        </authorList>
    </citation>
    <scope>NUCLEOTIDE SEQUENCE [LARGE SCALE GENOMIC DNA]</scope>
    <source>
        <strain evidence="6">HYN0004</strain>
    </source>
</reference>
<dbReference type="Proteomes" id="UP000247763">
    <property type="component" value="Chromosome"/>
</dbReference>
<dbReference type="SUPFAM" id="SSF111369">
    <property type="entry name" value="HlyD-like secretion proteins"/>
    <property type="match status" value="1"/>
</dbReference>
<evidence type="ECO:0000313" key="6">
    <source>
        <dbReference type="Proteomes" id="UP000247763"/>
    </source>
</evidence>
<feature type="chain" id="PRO_5016467059" evidence="2">
    <location>
        <begin position="26"/>
        <end position="358"/>
    </location>
</feature>
<dbReference type="AlphaFoldDB" id="A0A2Z3HU42"/>
<keyword evidence="6" id="KW-1185">Reference proteome</keyword>
<evidence type="ECO:0000256" key="2">
    <source>
        <dbReference type="SAM" id="SignalP"/>
    </source>
</evidence>
<dbReference type="PANTHER" id="PTHR30469:SF38">
    <property type="entry name" value="HLYD FAMILY SECRETION PROTEIN"/>
    <property type="match status" value="1"/>
</dbReference>
<dbReference type="InterPro" id="IPR058792">
    <property type="entry name" value="Beta-barrel_RND_2"/>
</dbReference>
<proteinExistence type="inferred from homology"/>
<dbReference type="GO" id="GO:1990281">
    <property type="term" value="C:efflux pump complex"/>
    <property type="evidence" value="ECO:0007669"/>
    <property type="project" value="TreeGrafter"/>
</dbReference>
<evidence type="ECO:0000313" key="5">
    <source>
        <dbReference type="EMBL" id="AWM76850.1"/>
    </source>
</evidence>
<dbReference type="Pfam" id="PF25973">
    <property type="entry name" value="BSH_CzcB"/>
    <property type="match status" value="1"/>
</dbReference>
<protein>
    <submittedName>
        <fullName evidence="5">Efflux RND transporter periplasmic adaptor subunit</fullName>
    </submittedName>
</protein>